<reference evidence="2 3" key="1">
    <citation type="submission" date="2012-01" db="EMBL/GenBank/DDBJ databases">
        <title>Improved High-Quality Draft sequence of Saccharomonospora xinjiangensis XJ-54.</title>
        <authorList>
            <consortium name="US DOE Joint Genome Institute"/>
            <person name="Lucas S."/>
            <person name="Han J."/>
            <person name="Lapidus A."/>
            <person name="Cheng J.-F."/>
            <person name="Goodwin L."/>
            <person name="Pitluck S."/>
            <person name="Peters L."/>
            <person name="Mikhailova N."/>
            <person name="Teshima H."/>
            <person name="Detter J.C."/>
            <person name="Han C."/>
            <person name="Tapia R."/>
            <person name="Land M."/>
            <person name="Hauser L."/>
            <person name="Kyrpides N."/>
            <person name="Ivanova N."/>
            <person name="Pagani I."/>
            <person name="Brambilla E.-M."/>
            <person name="Klenk H.-P."/>
            <person name="Woyke T."/>
        </authorList>
    </citation>
    <scope>NUCLEOTIDE SEQUENCE [LARGE SCALE GENOMIC DNA]</scope>
    <source>
        <strain evidence="2 3">XJ-54</strain>
    </source>
</reference>
<protein>
    <recommendedName>
        <fullName evidence="4">PPE family protein</fullName>
    </recommendedName>
</protein>
<name>I0V1D8_9PSEU</name>
<evidence type="ECO:0008006" key="4">
    <source>
        <dbReference type="Google" id="ProtNLM"/>
    </source>
</evidence>
<feature type="compositionally biased region" description="Polar residues" evidence="1">
    <location>
        <begin position="184"/>
        <end position="201"/>
    </location>
</feature>
<gene>
    <name evidence="2" type="ORF">SacxiDRAFT_1699</name>
</gene>
<accession>I0V1D8</accession>
<dbReference type="STRING" id="882086.SacxiDRAFT_1699"/>
<feature type="compositionally biased region" description="Basic and acidic residues" evidence="1">
    <location>
        <begin position="380"/>
        <end position="395"/>
    </location>
</feature>
<dbReference type="eggNOG" id="ENOG5031VTB">
    <property type="taxonomic scope" value="Bacteria"/>
</dbReference>
<dbReference type="EMBL" id="JH636049">
    <property type="protein sequence ID" value="EID53941.1"/>
    <property type="molecule type" value="Genomic_DNA"/>
</dbReference>
<feature type="compositionally biased region" description="Polar residues" evidence="1">
    <location>
        <begin position="304"/>
        <end position="313"/>
    </location>
</feature>
<feature type="compositionally biased region" description="Low complexity" evidence="1">
    <location>
        <begin position="207"/>
        <end position="220"/>
    </location>
</feature>
<evidence type="ECO:0000313" key="3">
    <source>
        <dbReference type="Proteomes" id="UP000004691"/>
    </source>
</evidence>
<dbReference type="OrthoDB" id="3638297at2"/>
<proteinExistence type="predicted"/>
<evidence type="ECO:0000256" key="1">
    <source>
        <dbReference type="SAM" id="MobiDB-lite"/>
    </source>
</evidence>
<dbReference type="HOGENOM" id="CLU_684928_0_0_11"/>
<dbReference type="InterPro" id="IPR038332">
    <property type="entry name" value="PPE_sf"/>
</dbReference>
<feature type="region of interest" description="Disordered" evidence="1">
    <location>
        <begin position="184"/>
        <end position="424"/>
    </location>
</feature>
<dbReference type="RefSeq" id="WP_006238093.1">
    <property type="nucleotide sequence ID" value="NZ_JH636049.1"/>
</dbReference>
<dbReference type="Proteomes" id="UP000004691">
    <property type="component" value="Unassembled WGS sequence"/>
</dbReference>
<feature type="compositionally biased region" description="Low complexity" evidence="1">
    <location>
        <begin position="349"/>
        <end position="375"/>
    </location>
</feature>
<evidence type="ECO:0000313" key="2">
    <source>
        <dbReference type="EMBL" id="EID53941.1"/>
    </source>
</evidence>
<dbReference type="AlphaFoldDB" id="I0V1D8"/>
<organism evidence="2 3">
    <name type="scientific">Saccharomonospora xinjiangensis XJ-54</name>
    <dbReference type="NCBI Taxonomy" id="882086"/>
    <lineage>
        <taxon>Bacteria</taxon>
        <taxon>Bacillati</taxon>
        <taxon>Actinomycetota</taxon>
        <taxon>Actinomycetes</taxon>
        <taxon>Pseudonocardiales</taxon>
        <taxon>Pseudonocardiaceae</taxon>
        <taxon>Saccharomonospora</taxon>
    </lineage>
</organism>
<dbReference type="Gene3D" id="1.20.1260.20">
    <property type="entry name" value="PPE superfamily"/>
    <property type="match status" value="1"/>
</dbReference>
<keyword evidence="3" id="KW-1185">Reference proteome</keyword>
<sequence>MVAERPLTAAEIYEQVTGGNGPGRLSTAAEATARLRRALADLAADVRGAAGQADRGWEGEAGRRAALLAMPLALASETDEALLRDVDRTLSDQITAFAGTRDSVVPVPPQPPAPTKEDLVRDLLGGDSYRTKLDAYERDAATNVAAFRSYHQASTVNSGAIPARYAPLSADAAEITLSDANETTGVSVAQTRTSGQTSSPGLFTVEPASTPASSAPTYASERNTDIPRTPKGTTEPEPESTHAAAHTPPPPAPSEHHSGPSGPPGRHTVSPTPTGIEPTGRLAAQGRGPGSGQRDTPGAGGPASRSNRQTNLPPNAHGRTPAAPPGQQPLPGRGSGAGTAERPGGDVARGGTPPTAGGAGSTSARTAAGPAPVGTAGRGGGDDKDRRRPGYLREPDPEDTFSDPLPKTPPPVIGHTDQTPRGGT</sequence>